<evidence type="ECO:0000256" key="1">
    <source>
        <dbReference type="ARBA" id="ARBA00022729"/>
    </source>
</evidence>
<dbReference type="Pfam" id="PF00395">
    <property type="entry name" value="SLH"/>
    <property type="match status" value="3"/>
</dbReference>
<keyword evidence="4" id="KW-1185">Reference proteome</keyword>
<keyword evidence="1" id="KW-0732">Signal</keyword>
<evidence type="ECO:0000259" key="2">
    <source>
        <dbReference type="PROSITE" id="PS51272"/>
    </source>
</evidence>
<dbReference type="PATRIC" id="fig|33935.3.peg.494"/>
<proteinExistence type="predicted"/>
<protein>
    <submittedName>
        <fullName evidence="3">S-layer protein</fullName>
    </submittedName>
</protein>
<organism evidence="3 4">
    <name type="scientific">Lysinibacillus macroides</name>
    <dbReference type="NCBI Taxonomy" id="33935"/>
    <lineage>
        <taxon>Bacteria</taxon>
        <taxon>Bacillati</taxon>
        <taxon>Bacillota</taxon>
        <taxon>Bacilli</taxon>
        <taxon>Bacillales</taxon>
        <taxon>Bacillaceae</taxon>
        <taxon>Lysinibacillus</taxon>
    </lineage>
</organism>
<name>A0A0M9DMH8_9BACI</name>
<reference evidence="3 4" key="1">
    <citation type="submission" date="2015-07" db="EMBL/GenBank/DDBJ databases">
        <title>Genome sequencing project for genomic taxonomy and phylogenomics of Bacillus-like bacteria.</title>
        <authorList>
            <person name="Liu B."/>
            <person name="Wang J."/>
            <person name="Zhu Y."/>
            <person name="Liu G."/>
            <person name="Chen Q."/>
            <person name="Chen Z."/>
            <person name="Che J."/>
            <person name="Ge C."/>
            <person name="Shi H."/>
            <person name="Pan Z."/>
            <person name="Liu X."/>
        </authorList>
    </citation>
    <scope>NUCLEOTIDE SEQUENCE [LARGE SCALE GENOMIC DNA]</scope>
    <source>
        <strain evidence="3 4">DSM 54</strain>
    </source>
</reference>
<accession>A0A0M9DMH8</accession>
<sequence length="167" mass="18689">MDKHWAQEMIEALATQGIIQGYEDGTFRPNESISRQHVAALVTRAFSFESVRTTDDLSDVTPMNPYYGAIRTLQQAGMIDGTEEGLFLPTEKMTRAQLAKVLVGMMGLKPEGTTSFSDVSSDHWGAGYIALLEREGIALGDNGYFYPNKPVTRAQFVTFLYRIMYMQ</sequence>
<gene>
    <name evidence="3" type="ORF">ADM90_05375</name>
</gene>
<dbReference type="AlphaFoldDB" id="A0A0M9DMH8"/>
<dbReference type="PROSITE" id="PS51272">
    <property type="entry name" value="SLH"/>
    <property type="match status" value="3"/>
</dbReference>
<dbReference type="InterPro" id="IPR001119">
    <property type="entry name" value="SLH_dom"/>
</dbReference>
<dbReference type="EMBL" id="LGCI01000005">
    <property type="protein sequence ID" value="KOY83653.1"/>
    <property type="molecule type" value="Genomic_DNA"/>
</dbReference>
<dbReference type="PANTHER" id="PTHR43308:SF5">
    <property type="entry name" value="S-LAYER PROTEIN _ PEPTIDOGLYCAN ENDO-BETA-N-ACETYLGLUCOSAMINIDASE"/>
    <property type="match status" value="1"/>
</dbReference>
<dbReference type="InterPro" id="IPR051465">
    <property type="entry name" value="Cell_Envelope_Struct_Comp"/>
</dbReference>
<evidence type="ECO:0000313" key="3">
    <source>
        <dbReference type="EMBL" id="KOY83653.1"/>
    </source>
</evidence>
<dbReference type="Proteomes" id="UP000037977">
    <property type="component" value="Unassembled WGS sequence"/>
</dbReference>
<feature type="domain" description="SLH" evidence="2">
    <location>
        <begin position="57"/>
        <end position="111"/>
    </location>
</feature>
<comment type="caution">
    <text evidence="3">The sequence shown here is derived from an EMBL/GenBank/DDBJ whole genome shotgun (WGS) entry which is preliminary data.</text>
</comment>
<dbReference type="PANTHER" id="PTHR43308">
    <property type="entry name" value="OUTER MEMBRANE PROTEIN ALPHA-RELATED"/>
    <property type="match status" value="1"/>
</dbReference>
<dbReference type="STRING" id="33935.ADM90_05375"/>
<feature type="domain" description="SLH" evidence="2">
    <location>
        <begin position="1"/>
        <end position="56"/>
    </location>
</feature>
<feature type="domain" description="SLH" evidence="2">
    <location>
        <begin position="112"/>
        <end position="167"/>
    </location>
</feature>
<evidence type="ECO:0000313" key="4">
    <source>
        <dbReference type="Proteomes" id="UP000037977"/>
    </source>
</evidence>